<reference evidence="1 2" key="1">
    <citation type="journal article" date="2024" name="Plant Biotechnol. J.">
        <title>Genome and CRISPR/Cas9 system of a widespread forest tree (Populus alba) in the world.</title>
        <authorList>
            <person name="Liu Y.J."/>
            <person name="Jiang P.F."/>
            <person name="Han X.M."/>
            <person name="Li X.Y."/>
            <person name="Wang H.M."/>
            <person name="Wang Y.J."/>
            <person name="Wang X.X."/>
            <person name="Zeng Q.Y."/>
        </authorList>
    </citation>
    <scope>NUCLEOTIDE SEQUENCE [LARGE SCALE GENOMIC DNA]</scope>
    <source>
        <strain evidence="2">cv. PAL-ZL1</strain>
    </source>
</reference>
<protein>
    <submittedName>
        <fullName evidence="1">Uncharacterized protein</fullName>
    </submittedName>
</protein>
<gene>
    <name evidence="1" type="ORF">D5086_017245</name>
</gene>
<organism evidence="1 2">
    <name type="scientific">Populus alba</name>
    <name type="common">White poplar</name>
    <dbReference type="NCBI Taxonomy" id="43335"/>
    <lineage>
        <taxon>Eukaryota</taxon>
        <taxon>Viridiplantae</taxon>
        <taxon>Streptophyta</taxon>
        <taxon>Embryophyta</taxon>
        <taxon>Tracheophyta</taxon>
        <taxon>Spermatophyta</taxon>
        <taxon>Magnoliopsida</taxon>
        <taxon>eudicotyledons</taxon>
        <taxon>Gunneridae</taxon>
        <taxon>Pentapetalae</taxon>
        <taxon>rosids</taxon>
        <taxon>fabids</taxon>
        <taxon>Malpighiales</taxon>
        <taxon>Salicaceae</taxon>
        <taxon>Saliceae</taxon>
        <taxon>Populus</taxon>
    </lineage>
</organism>
<dbReference type="Proteomes" id="UP000309997">
    <property type="component" value="Unassembled WGS sequence"/>
</dbReference>
<dbReference type="EMBL" id="RCHU02000008">
    <property type="protein sequence ID" value="KAL3582913.1"/>
    <property type="molecule type" value="Genomic_DNA"/>
</dbReference>
<keyword evidence="2" id="KW-1185">Reference proteome</keyword>
<name>A0ACC4BW66_POPAL</name>
<proteinExistence type="predicted"/>
<sequence length="67" mass="7573">MMKQNRNTSWDFIPIRKKVNLIGVVLDFSFPSKSKGTGERLCTCPLKFLKAFGCSLYGMELISLLEA</sequence>
<accession>A0ACC4BW66</accession>
<comment type="caution">
    <text evidence="1">The sequence shown here is derived from an EMBL/GenBank/DDBJ whole genome shotgun (WGS) entry which is preliminary data.</text>
</comment>
<evidence type="ECO:0000313" key="2">
    <source>
        <dbReference type="Proteomes" id="UP000309997"/>
    </source>
</evidence>
<evidence type="ECO:0000313" key="1">
    <source>
        <dbReference type="EMBL" id="KAL3582913.1"/>
    </source>
</evidence>